<name>A0A328E6K0_9ASTE</name>
<evidence type="ECO:0000313" key="1">
    <source>
        <dbReference type="EMBL" id="RAL53644.1"/>
    </source>
</evidence>
<comment type="caution">
    <text evidence="1">The sequence shown here is derived from an EMBL/GenBank/DDBJ whole genome shotgun (WGS) entry which is preliminary data.</text>
</comment>
<sequence length="97" mass="11157">MSTSTGSVFKKVKKNHLAETVTSFTKSFNEYVQSKINMTSKASGKEIHDVVSNVDGIFLHQVLKAVKKFMNMPDEFQMLKDLREDEKLDWILLCLEE</sequence>
<dbReference type="Proteomes" id="UP000249390">
    <property type="component" value="Unassembled WGS sequence"/>
</dbReference>
<proteinExistence type="predicted"/>
<protein>
    <submittedName>
        <fullName evidence="1">Uncharacterized protein</fullName>
    </submittedName>
</protein>
<gene>
    <name evidence="1" type="ORF">DM860_012259</name>
</gene>
<organism evidence="1 2">
    <name type="scientific">Cuscuta australis</name>
    <dbReference type="NCBI Taxonomy" id="267555"/>
    <lineage>
        <taxon>Eukaryota</taxon>
        <taxon>Viridiplantae</taxon>
        <taxon>Streptophyta</taxon>
        <taxon>Embryophyta</taxon>
        <taxon>Tracheophyta</taxon>
        <taxon>Spermatophyta</taxon>
        <taxon>Magnoliopsida</taxon>
        <taxon>eudicotyledons</taxon>
        <taxon>Gunneridae</taxon>
        <taxon>Pentapetalae</taxon>
        <taxon>asterids</taxon>
        <taxon>lamiids</taxon>
        <taxon>Solanales</taxon>
        <taxon>Convolvulaceae</taxon>
        <taxon>Cuscuteae</taxon>
        <taxon>Cuscuta</taxon>
        <taxon>Cuscuta subgen. Grammica</taxon>
        <taxon>Cuscuta sect. Cleistogrammica</taxon>
    </lineage>
</organism>
<dbReference type="EMBL" id="NQVE01000018">
    <property type="protein sequence ID" value="RAL53644.1"/>
    <property type="molecule type" value="Genomic_DNA"/>
</dbReference>
<evidence type="ECO:0000313" key="2">
    <source>
        <dbReference type="Proteomes" id="UP000249390"/>
    </source>
</evidence>
<dbReference type="AlphaFoldDB" id="A0A328E6K0"/>
<keyword evidence="2" id="KW-1185">Reference proteome</keyword>
<reference evidence="1 2" key="1">
    <citation type="submission" date="2018-06" db="EMBL/GenBank/DDBJ databases">
        <title>The Genome of Cuscuta australis (Dodder) Provides Insight into the Evolution of Plant Parasitism.</title>
        <authorList>
            <person name="Liu H."/>
        </authorList>
    </citation>
    <scope>NUCLEOTIDE SEQUENCE [LARGE SCALE GENOMIC DNA]</scope>
    <source>
        <strain evidence="2">cv. Yunnan</strain>
        <tissue evidence="1">Vines</tissue>
    </source>
</reference>
<accession>A0A328E6K0</accession>